<dbReference type="Pfam" id="PF10609">
    <property type="entry name" value="ParA"/>
    <property type="match status" value="1"/>
</dbReference>
<dbReference type="InterPro" id="IPR033756">
    <property type="entry name" value="YlxH/NBP35"/>
</dbReference>
<keyword evidence="1" id="KW-0547">Nucleotide-binding</keyword>
<comment type="caution">
    <text evidence="3">The sequence shown here is derived from an EMBL/GenBank/DDBJ whole genome shotgun (WGS) entry which is preliminary data.</text>
</comment>
<accession>A0ABU2ZGI3</accession>
<keyword evidence="4" id="KW-1185">Reference proteome</keyword>
<dbReference type="Gene3D" id="3.40.50.300">
    <property type="entry name" value="P-loop containing nucleotide triphosphate hydrolases"/>
    <property type="match status" value="1"/>
</dbReference>
<keyword evidence="2" id="KW-0067">ATP-binding</keyword>
<proteinExistence type="predicted"/>
<dbReference type="InterPro" id="IPR050625">
    <property type="entry name" value="ParA/MinD_ATPase"/>
</dbReference>
<evidence type="ECO:0000256" key="2">
    <source>
        <dbReference type="ARBA" id="ARBA00022840"/>
    </source>
</evidence>
<dbReference type="RefSeq" id="WP_311340268.1">
    <property type="nucleotide sequence ID" value="NZ_JAVRHS010000003.1"/>
</dbReference>
<organism evidence="3 4">
    <name type="scientific">Croceicoccus esteveae</name>
    <dbReference type="NCBI Taxonomy" id="3075597"/>
    <lineage>
        <taxon>Bacteria</taxon>
        <taxon>Pseudomonadati</taxon>
        <taxon>Pseudomonadota</taxon>
        <taxon>Alphaproteobacteria</taxon>
        <taxon>Sphingomonadales</taxon>
        <taxon>Erythrobacteraceae</taxon>
        <taxon>Croceicoccus</taxon>
    </lineage>
</organism>
<dbReference type="EMBL" id="JAVRHS010000003">
    <property type="protein sequence ID" value="MDT0575694.1"/>
    <property type="molecule type" value="Genomic_DNA"/>
</dbReference>
<dbReference type="PANTHER" id="PTHR43384">
    <property type="entry name" value="SEPTUM SITE-DETERMINING PROTEIN MIND HOMOLOG, CHLOROPLASTIC-RELATED"/>
    <property type="match status" value="1"/>
</dbReference>
<sequence length="425" mass="44639">MNAPWNAARTTRDSFAAFVADEQSAKTLRSVLDEVGSGDEKVHQGGLRNAIQTLAVSASPSILVVDLSECGDPLADISGLAEVCEAGTLVLAIGHINDVQLYRDLIADGIHDYLLKPLDSQALRQSLLDAQSLVHATKPKSNADPMHQHVSVAVIGTRGGVGASSVATSLAWLLATSHNKSTALLDLDVHFGSGALMMDVEAGKGLTDALDNPARIDGLFIERAMVRPCDNLSLLSAEASLSAPLGRDGAAFHQLQDEFRRAFEVAVIDMPRQVLVDFLPMLSQIDVVVITTELTLAGARDAIRILALLASQGNHLKTFVAANKVPASGGEVSRKDFEAAIERPLDFVIPLDLQTAAKAAKSGAVFAKAQPSGKSAQPLRELAATVLDGNTDSAPHDAKASLPDKLIGLLHSVGMKSRTGGAVKP</sequence>
<dbReference type="Gene3D" id="3.40.50.2300">
    <property type="match status" value="1"/>
</dbReference>
<dbReference type="PANTHER" id="PTHR43384:SF6">
    <property type="entry name" value="SEPTUM SITE-DETERMINING PROTEIN MIND HOMOLOG, CHLOROPLASTIC"/>
    <property type="match status" value="1"/>
</dbReference>
<gene>
    <name evidence="3" type="ORF">RM533_05805</name>
</gene>
<dbReference type="Proteomes" id="UP001259803">
    <property type="component" value="Unassembled WGS sequence"/>
</dbReference>
<evidence type="ECO:0000313" key="3">
    <source>
        <dbReference type="EMBL" id="MDT0575694.1"/>
    </source>
</evidence>
<evidence type="ECO:0000256" key="1">
    <source>
        <dbReference type="ARBA" id="ARBA00022741"/>
    </source>
</evidence>
<reference evidence="3 4" key="1">
    <citation type="submission" date="2023-09" db="EMBL/GenBank/DDBJ databases">
        <authorList>
            <person name="Rey-Velasco X."/>
        </authorList>
    </citation>
    <scope>NUCLEOTIDE SEQUENCE [LARGE SCALE GENOMIC DNA]</scope>
    <source>
        <strain evidence="3 4">F390</strain>
    </source>
</reference>
<dbReference type="InterPro" id="IPR011006">
    <property type="entry name" value="CheY-like_superfamily"/>
</dbReference>
<protein>
    <submittedName>
        <fullName evidence="3">P-loop NTPase</fullName>
    </submittedName>
</protein>
<evidence type="ECO:0000313" key="4">
    <source>
        <dbReference type="Proteomes" id="UP001259803"/>
    </source>
</evidence>
<name>A0ABU2ZGI3_9SPHN</name>
<dbReference type="SUPFAM" id="SSF52540">
    <property type="entry name" value="P-loop containing nucleoside triphosphate hydrolases"/>
    <property type="match status" value="1"/>
</dbReference>
<dbReference type="InterPro" id="IPR027417">
    <property type="entry name" value="P-loop_NTPase"/>
</dbReference>
<dbReference type="SUPFAM" id="SSF52172">
    <property type="entry name" value="CheY-like"/>
    <property type="match status" value="1"/>
</dbReference>